<keyword evidence="1" id="KW-0812">Transmembrane</keyword>
<keyword evidence="1" id="KW-0472">Membrane</keyword>
<comment type="caution">
    <text evidence="2">The sequence shown here is derived from an EMBL/GenBank/DDBJ whole genome shotgun (WGS) entry which is preliminary data.</text>
</comment>
<dbReference type="RefSeq" id="WP_212225532.1">
    <property type="nucleotide sequence ID" value="NZ_JAGUCN010000002.1"/>
</dbReference>
<evidence type="ECO:0008006" key="4">
    <source>
        <dbReference type="Google" id="ProtNLM"/>
    </source>
</evidence>
<sequence>MEGLYINLVRKQPLNYLRLIAGLAMIGATIYLGFYSNQQRFSLLHLAIFFAAGIYYAVLGAGINPVKTFGKAFILVNQNCIAVKKSIFSKSMEAQWDTIKEIQLNITAIRIKLTNEKSFEFEYQMLDSDTIHELKTRIALTAKSKGITVN</sequence>
<organism evidence="2 3">
    <name type="scientific">Carboxylicivirga mesophila</name>
    <dbReference type="NCBI Taxonomy" id="1166478"/>
    <lineage>
        <taxon>Bacteria</taxon>
        <taxon>Pseudomonadati</taxon>
        <taxon>Bacteroidota</taxon>
        <taxon>Bacteroidia</taxon>
        <taxon>Marinilabiliales</taxon>
        <taxon>Marinilabiliaceae</taxon>
        <taxon>Carboxylicivirga</taxon>
    </lineage>
</organism>
<keyword evidence="3" id="KW-1185">Reference proteome</keyword>
<dbReference type="Proteomes" id="UP000721861">
    <property type="component" value="Unassembled WGS sequence"/>
</dbReference>
<gene>
    <name evidence="2" type="ORF">KEM09_03390</name>
</gene>
<feature type="transmembrane region" description="Helical" evidence="1">
    <location>
        <begin position="16"/>
        <end position="35"/>
    </location>
</feature>
<evidence type="ECO:0000256" key="1">
    <source>
        <dbReference type="SAM" id="Phobius"/>
    </source>
</evidence>
<reference evidence="2 3" key="1">
    <citation type="journal article" date="2014" name="Int. J. Syst. Evol. Microbiol.">
        <title>Carboxylicivirga gen. nov. in the family Marinilabiliaceae with two novel species, Carboxylicivirga mesophila sp. nov. and Carboxylicivirga taeanensis sp. nov., and reclassification of Cytophaga fermentans as Saccharicrinis fermentans gen. nov., comb. nov.</title>
        <authorList>
            <person name="Yang S.H."/>
            <person name="Seo H.S."/>
            <person name="Woo J.H."/>
            <person name="Oh H.M."/>
            <person name="Jang H."/>
            <person name="Lee J.H."/>
            <person name="Kim S.J."/>
            <person name="Kwon K.K."/>
        </authorList>
    </citation>
    <scope>NUCLEOTIDE SEQUENCE [LARGE SCALE GENOMIC DNA]</scope>
    <source>
        <strain evidence="2 3">JCM 18290</strain>
    </source>
</reference>
<accession>A0ABS5K647</accession>
<evidence type="ECO:0000313" key="2">
    <source>
        <dbReference type="EMBL" id="MBS2210426.1"/>
    </source>
</evidence>
<keyword evidence="1" id="KW-1133">Transmembrane helix</keyword>
<proteinExistence type="predicted"/>
<protein>
    <recommendedName>
        <fullName evidence="4">DUF2892 domain-containing protein</fullName>
    </recommendedName>
</protein>
<evidence type="ECO:0000313" key="3">
    <source>
        <dbReference type="Proteomes" id="UP000721861"/>
    </source>
</evidence>
<feature type="transmembrane region" description="Helical" evidence="1">
    <location>
        <begin position="41"/>
        <end position="63"/>
    </location>
</feature>
<name>A0ABS5K647_9BACT</name>
<dbReference type="EMBL" id="JAGUCN010000002">
    <property type="protein sequence ID" value="MBS2210426.1"/>
    <property type="molecule type" value="Genomic_DNA"/>
</dbReference>